<evidence type="ECO:0000313" key="6">
    <source>
        <dbReference type="EnsemblMetazoa" id="SCAU008042-PA"/>
    </source>
</evidence>
<dbReference type="SMART" id="SM00504">
    <property type="entry name" value="Ubox"/>
    <property type="match status" value="1"/>
</dbReference>
<dbReference type="InterPro" id="IPR017907">
    <property type="entry name" value="Znf_RING_CS"/>
</dbReference>
<dbReference type="GO" id="GO:0031625">
    <property type="term" value="F:ubiquitin protein ligase binding"/>
    <property type="evidence" value="ECO:0007669"/>
    <property type="project" value="TreeGrafter"/>
</dbReference>
<dbReference type="InterPro" id="IPR039925">
    <property type="entry name" value="RNF37_RING-Ubox"/>
</dbReference>
<dbReference type="OrthoDB" id="20295at2759"/>
<gene>
    <name evidence="6" type="primary">106086124</name>
</gene>
<dbReference type="PANTHER" id="PTHR13492:SF2">
    <property type="entry name" value="RING FINGER PROTEIN 37"/>
    <property type="match status" value="1"/>
</dbReference>
<proteinExistence type="predicted"/>
<dbReference type="EnsemblMetazoa" id="SCAU008042-RA">
    <property type="protein sequence ID" value="SCAU008042-PA"/>
    <property type="gene ID" value="SCAU008042"/>
</dbReference>
<dbReference type="InterPro" id="IPR003613">
    <property type="entry name" value="Ubox_domain"/>
</dbReference>
<dbReference type="GO" id="GO:0005634">
    <property type="term" value="C:nucleus"/>
    <property type="evidence" value="ECO:0007669"/>
    <property type="project" value="TreeGrafter"/>
</dbReference>
<dbReference type="PROSITE" id="PS00518">
    <property type="entry name" value="ZF_RING_1"/>
    <property type="match status" value="1"/>
</dbReference>
<dbReference type="AlphaFoldDB" id="A0A1I8PHB8"/>
<protein>
    <recommendedName>
        <fullName evidence="5">U-box domain-containing protein</fullName>
    </recommendedName>
</protein>
<accession>A0A1I8PHB8</accession>
<evidence type="ECO:0000256" key="2">
    <source>
        <dbReference type="ARBA" id="ARBA00022771"/>
    </source>
</evidence>
<keyword evidence="2" id="KW-0863">Zinc-finger</keyword>
<dbReference type="PANTHER" id="PTHR13492">
    <property type="entry name" value="RING FINGER PROTEIN 37"/>
    <property type="match status" value="1"/>
</dbReference>
<evidence type="ECO:0000256" key="3">
    <source>
        <dbReference type="ARBA" id="ARBA00022833"/>
    </source>
</evidence>
<name>A0A1I8PHB8_STOCA</name>
<feature type="region of interest" description="Disordered" evidence="4">
    <location>
        <begin position="191"/>
        <end position="215"/>
    </location>
</feature>
<dbReference type="VEuPathDB" id="VectorBase:SCAU008042"/>
<dbReference type="KEGG" id="scac:106086124"/>
<dbReference type="InterPro" id="IPR013083">
    <property type="entry name" value="Znf_RING/FYVE/PHD"/>
</dbReference>
<organism evidence="6 7">
    <name type="scientific">Stomoxys calcitrans</name>
    <name type="common">Stable fly</name>
    <name type="synonym">Conops calcitrans</name>
    <dbReference type="NCBI Taxonomy" id="35570"/>
    <lineage>
        <taxon>Eukaryota</taxon>
        <taxon>Metazoa</taxon>
        <taxon>Ecdysozoa</taxon>
        <taxon>Arthropoda</taxon>
        <taxon>Hexapoda</taxon>
        <taxon>Insecta</taxon>
        <taxon>Pterygota</taxon>
        <taxon>Neoptera</taxon>
        <taxon>Endopterygota</taxon>
        <taxon>Diptera</taxon>
        <taxon>Brachycera</taxon>
        <taxon>Muscomorpha</taxon>
        <taxon>Muscoidea</taxon>
        <taxon>Muscidae</taxon>
        <taxon>Stomoxys</taxon>
    </lineage>
</organism>
<reference evidence="6" key="1">
    <citation type="submission" date="2020-05" db="UniProtKB">
        <authorList>
            <consortium name="EnsemblMetazoa"/>
        </authorList>
    </citation>
    <scope>IDENTIFICATION</scope>
    <source>
        <strain evidence="6">USDA</strain>
    </source>
</reference>
<evidence type="ECO:0000313" key="7">
    <source>
        <dbReference type="Proteomes" id="UP000095300"/>
    </source>
</evidence>
<dbReference type="InterPro" id="IPR039847">
    <property type="entry name" value="Ubox5"/>
</dbReference>
<evidence type="ECO:0000256" key="1">
    <source>
        <dbReference type="ARBA" id="ARBA00022723"/>
    </source>
</evidence>
<keyword evidence="3" id="KW-0862">Zinc</keyword>
<dbReference type="SUPFAM" id="SSF57850">
    <property type="entry name" value="RING/U-box"/>
    <property type="match status" value="1"/>
</dbReference>
<keyword evidence="7" id="KW-1185">Reference proteome</keyword>
<dbReference type="Gene3D" id="3.30.40.10">
    <property type="entry name" value="Zinc/RING finger domain, C3HC4 (zinc finger)"/>
    <property type="match status" value="1"/>
</dbReference>
<evidence type="ECO:0000256" key="4">
    <source>
        <dbReference type="SAM" id="MobiDB-lite"/>
    </source>
</evidence>
<dbReference type="GO" id="GO:0000209">
    <property type="term" value="P:protein polyubiquitination"/>
    <property type="evidence" value="ECO:0007669"/>
    <property type="project" value="TreeGrafter"/>
</dbReference>
<evidence type="ECO:0000259" key="5">
    <source>
        <dbReference type="PROSITE" id="PS51698"/>
    </source>
</evidence>
<feature type="compositionally biased region" description="Basic and acidic residues" evidence="4">
    <location>
        <begin position="193"/>
        <end position="203"/>
    </location>
</feature>
<sequence length="552" mass="61651">MSLINFLNPKLKPSVESDVVCEDGYGVYNLVSDDAEQQQRGFMAFSVTKPPIEIVFDFPKAIELKVIKLWNSHGALRSTAFEVHAKYEGIWERVANVRDLAKDVDSLTFCYQSDYSSSSKNSSQPCETVFFFKTAHKMLSNTKSIKLTIRATHKCPPVLRKVQIWGLPARSLDKADRELIKSIWNEITNPYDHGARQRDEDAGQRSPSRSIPELNKNSKLKLPEEFLDAITWELMIFPTVLPSGKVVDQSTIDKHSEEESKWGRMPSDPFTGLEFTIHRKAILNLPLKARIEKFLMENSEHFKTVPRSLGSSRVRRSKNRHASQFASLSHPHTLGAYSSLSKSYRRTYATATLASTDLSTDYIDDTTVGANRYHLPPVVKRARLMETSTTGSYSALAASNNKPRLTKKYTTSTTATSLSSSSSSSLLLTSTATQTTATATSSFTCSTLTLNADNNSATTTTTTTAAVTTTNSTIDQAIQQALQKITRFSQIPLEQPPKPEGCVNCQSPDFAYEIQTCQHLVCRECLVTLTQQEKCACNQTFRSSDVERYHKL</sequence>
<dbReference type="InterPro" id="IPR045696">
    <property type="entry name" value="Ubox5_N"/>
</dbReference>
<dbReference type="GO" id="GO:0034450">
    <property type="term" value="F:ubiquitin-ubiquitin ligase activity"/>
    <property type="evidence" value="ECO:0007669"/>
    <property type="project" value="TreeGrafter"/>
</dbReference>
<dbReference type="CDD" id="cd16660">
    <property type="entry name" value="RING-Ubox_RNF37"/>
    <property type="match status" value="1"/>
</dbReference>
<dbReference type="PROSITE" id="PS51698">
    <property type="entry name" value="U_BOX"/>
    <property type="match status" value="1"/>
</dbReference>
<dbReference type="Proteomes" id="UP000095300">
    <property type="component" value="Unassembled WGS sequence"/>
</dbReference>
<dbReference type="Pfam" id="PF04564">
    <property type="entry name" value="U-box"/>
    <property type="match status" value="1"/>
</dbReference>
<keyword evidence="1" id="KW-0479">Metal-binding</keyword>
<feature type="domain" description="U-box" evidence="5">
    <location>
        <begin position="221"/>
        <end position="301"/>
    </location>
</feature>
<dbReference type="STRING" id="35570.A0A1I8PHB8"/>
<dbReference type="GO" id="GO:0008270">
    <property type="term" value="F:zinc ion binding"/>
    <property type="evidence" value="ECO:0007669"/>
    <property type="project" value="UniProtKB-KW"/>
</dbReference>
<dbReference type="Pfam" id="PF19318">
    <property type="entry name" value="DUF5918"/>
    <property type="match status" value="1"/>
</dbReference>